<dbReference type="GO" id="GO:0016747">
    <property type="term" value="F:acyltransferase activity, transferring groups other than amino-acyl groups"/>
    <property type="evidence" value="ECO:0007669"/>
    <property type="project" value="InterPro"/>
</dbReference>
<protein>
    <submittedName>
        <fullName evidence="2">GNAT family N-acetyltransferase</fullName>
    </submittedName>
</protein>
<gene>
    <name evidence="2" type="ORF">IBL28_06250</name>
</gene>
<dbReference type="PROSITE" id="PS51186">
    <property type="entry name" value="GNAT"/>
    <property type="match status" value="1"/>
</dbReference>
<dbReference type="PANTHER" id="PTHR43792">
    <property type="entry name" value="GNAT FAMILY, PUTATIVE (AFU_ORTHOLOGUE AFUA_3G00765)-RELATED-RELATED"/>
    <property type="match status" value="1"/>
</dbReference>
<keyword evidence="3" id="KW-1185">Reference proteome</keyword>
<sequence>MIETDRLRLRELSLDDTEFVLELLNTPGWIRYIGDKNVRTEEQARDYLENGPIKSYRENGYGLSLVEEKDGKRAIGMCGILKRDSLENPDIGYAFLPEFNGRGYAYEIASATLAYARDQLHIPTICAITLTDNKRSIALMEKIGLKFRQKIYRKEDEEELLLYST</sequence>
<dbReference type="EMBL" id="JACVDC010000012">
    <property type="protein sequence ID" value="MBC9795558.1"/>
    <property type="molecule type" value="Genomic_DNA"/>
</dbReference>
<dbReference type="PANTHER" id="PTHR43792:SF1">
    <property type="entry name" value="N-ACETYLTRANSFERASE DOMAIN-CONTAINING PROTEIN"/>
    <property type="match status" value="1"/>
</dbReference>
<evidence type="ECO:0000313" key="2">
    <source>
        <dbReference type="EMBL" id="MBC9795558.1"/>
    </source>
</evidence>
<evidence type="ECO:0000313" key="3">
    <source>
        <dbReference type="Proteomes" id="UP000653730"/>
    </source>
</evidence>
<dbReference type="Proteomes" id="UP000653730">
    <property type="component" value="Unassembled WGS sequence"/>
</dbReference>
<proteinExistence type="predicted"/>
<dbReference type="SUPFAM" id="SSF55729">
    <property type="entry name" value="Acyl-CoA N-acyltransferases (Nat)"/>
    <property type="match status" value="1"/>
</dbReference>
<dbReference type="InterPro" id="IPR000182">
    <property type="entry name" value="GNAT_dom"/>
</dbReference>
<dbReference type="Pfam" id="PF13302">
    <property type="entry name" value="Acetyltransf_3"/>
    <property type="match status" value="1"/>
</dbReference>
<dbReference type="Gene3D" id="3.40.630.30">
    <property type="match status" value="1"/>
</dbReference>
<dbReference type="AlphaFoldDB" id="A0A926JQQ8"/>
<dbReference type="InterPro" id="IPR051531">
    <property type="entry name" value="N-acetyltransferase"/>
</dbReference>
<accession>A0A926JQQ8</accession>
<name>A0A926JQQ8_9FLAO</name>
<feature type="domain" description="N-acetyltransferase" evidence="1">
    <location>
        <begin position="7"/>
        <end position="163"/>
    </location>
</feature>
<comment type="caution">
    <text evidence="2">The sequence shown here is derived from an EMBL/GenBank/DDBJ whole genome shotgun (WGS) entry which is preliminary data.</text>
</comment>
<organism evidence="2 3">
    <name type="scientific">Sinomicrobium weinanense</name>
    <dbReference type="NCBI Taxonomy" id="2842200"/>
    <lineage>
        <taxon>Bacteria</taxon>
        <taxon>Pseudomonadati</taxon>
        <taxon>Bacteroidota</taxon>
        <taxon>Flavobacteriia</taxon>
        <taxon>Flavobacteriales</taxon>
        <taxon>Flavobacteriaceae</taxon>
        <taxon>Sinomicrobium</taxon>
    </lineage>
</organism>
<evidence type="ECO:0000259" key="1">
    <source>
        <dbReference type="PROSITE" id="PS51186"/>
    </source>
</evidence>
<reference evidence="2 3" key="1">
    <citation type="submission" date="2020-09" db="EMBL/GenBank/DDBJ databases">
        <title>Sinomicrobium weinanense sp. nov., a halophilic bacteria isolated from saline-alkali soil.</title>
        <authorList>
            <person name="Wu P."/>
            <person name="Ren H."/>
            <person name="Mei Y."/>
            <person name="Liang Y."/>
            <person name="Chen Z."/>
        </authorList>
    </citation>
    <scope>NUCLEOTIDE SEQUENCE [LARGE SCALE GENOMIC DNA]</scope>
    <source>
        <strain evidence="2 3">FJxs</strain>
    </source>
</reference>
<dbReference type="InterPro" id="IPR016181">
    <property type="entry name" value="Acyl_CoA_acyltransferase"/>
</dbReference>